<keyword evidence="2" id="KW-0812">Transmembrane</keyword>
<dbReference type="InterPro" id="IPR025452">
    <property type="entry name" value="DUF4218"/>
</dbReference>
<reference evidence="5" key="3">
    <citation type="submission" date="2006-01" db="EMBL/GenBank/DDBJ databases">
        <authorList>
            <person name="Buell R."/>
        </authorList>
    </citation>
    <scope>NUCLEOTIDE SEQUENCE</scope>
</reference>
<protein>
    <submittedName>
        <fullName evidence="5">Transposon protein, putative, CACTA, En/Spm sub-class</fullName>
    </submittedName>
</protein>
<evidence type="ECO:0000256" key="2">
    <source>
        <dbReference type="SAM" id="Phobius"/>
    </source>
</evidence>
<accession>Q2QQ61</accession>
<feature type="domain" description="DUF4218" evidence="4">
    <location>
        <begin position="655"/>
        <end position="768"/>
    </location>
</feature>
<organism evidence="5">
    <name type="scientific">Oryza sativa subsp. japonica</name>
    <name type="common">Rice</name>
    <dbReference type="NCBI Taxonomy" id="39947"/>
    <lineage>
        <taxon>Eukaryota</taxon>
        <taxon>Viridiplantae</taxon>
        <taxon>Streptophyta</taxon>
        <taxon>Embryophyta</taxon>
        <taxon>Tracheophyta</taxon>
        <taxon>Spermatophyta</taxon>
        <taxon>Magnoliopsida</taxon>
        <taxon>Liliopsida</taxon>
        <taxon>Poales</taxon>
        <taxon>Poaceae</taxon>
        <taxon>BOP clade</taxon>
        <taxon>Oryzoideae</taxon>
        <taxon>Oryzeae</taxon>
        <taxon>Oryzinae</taxon>
        <taxon>Oryza</taxon>
        <taxon>Oryza sativa</taxon>
    </lineage>
</organism>
<keyword evidence="2" id="KW-1133">Transmembrane helix</keyword>
<dbReference type="Pfam" id="PF13960">
    <property type="entry name" value="DUF4218"/>
    <property type="match status" value="1"/>
</dbReference>
<dbReference type="InterPro" id="IPR004242">
    <property type="entry name" value="Transposase_21"/>
</dbReference>
<dbReference type="Pfam" id="PF02992">
    <property type="entry name" value="Transposase_21"/>
    <property type="match status" value="1"/>
</dbReference>
<evidence type="ECO:0000313" key="5">
    <source>
        <dbReference type="EMBL" id="ABA98676.1"/>
    </source>
</evidence>
<dbReference type="Pfam" id="PF13952">
    <property type="entry name" value="DUF4216"/>
    <property type="match status" value="1"/>
</dbReference>
<dbReference type="AlphaFoldDB" id="Q2QQ61"/>
<feature type="region of interest" description="Disordered" evidence="1">
    <location>
        <begin position="1"/>
        <end position="22"/>
    </location>
</feature>
<feature type="domain" description="DUF4216" evidence="3">
    <location>
        <begin position="881"/>
        <end position="923"/>
    </location>
</feature>
<evidence type="ECO:0000256" key="1">
    <source>
        <dbReference type="SAM" id="MobiDB-lite"/>
    </source>
</evidence>
<dbReference type="InterPro" id="IPR025312">
    <property type="entry name" value="DUF4216"/>
</dbReference>
<evidence type="ECO:0000259" key="4">
    <source>
        <dbReference type="Pfam" id="PF13960"/>
    </source>
</evidence>
<proteinExistence type="predicted"/>
<name>Q2QQ61_ORYSJ</name>
<dbReference type="PANTHER" id="PTHR48258">
    <property type="entry name" value="DUF4218 DOMAIN-CONTAINING PROTEIN-RELATED"/>
    <property type="match status" value="1"/>
</dbReference>
<gene>
    <name evidence="5" type="ordered locus">LOC_Os12g32120</name>
</gene>
<keyword evidence="2" id="KW-0472">Membrane</keyword>
<reference evidence="5" key="2">
    <citation type="submission" date="2005-04" db="EMBL/GenBank/DDBJ databases">
        <authorList>
            <person name="Buell C.R."/>
            <person name="Wing R.A."/>
            <person name="McCombie W.A."/>
            <person name="Ouyang S."/>
        </authorList>
    </citation>
    <scope>NUCLEOTIDE SEQUENCE</scope>
</reference>
<sequence>MEKGEGRGDPGGGDEPDDTAGGGQQVGVSVGALLAVGVAFLPAFYYLKKAAKMLHIILYITFISSKETNLTCRQPSHLSPYCSPLLATPISASAAAVRLLRHRHEHHRSAVVLLLVERSFEGSAGVLTGAWGSGLAGAGSGGSSGALEKCGERWIDLGSTDFDMNVDEEDDPDDGIHGMVEELYIAEEEGQGKKSMFAILLEEMKQELYPGGPCTRWKDNGGRKKIPEKVLRHFPLIPRLKRIFSSKRTTEEVQWHKLKRKPVENELSHPADGESWKDFDRKYGWFAEDARNIRFGLATDGFNPFGKMSSSYSMWPMFLIPYNFPPWECVEQSNFIMGLLIPGRECPGKDIDVFLEPLIEELLELWKGVPTVDALTKKKFDLHAAVIWCIHDYPGLSTLSGRVTRGYYACVHCDKNHFSKRIRNKICYIGHWRFLARDHPWRRSKVFDGNVENREKPEKFTTDELMEQLERVKDVRPGKHPESKKRKRDEEGQCWKRRSCLWDLPYWSSLKLRHNLDVMHIEKNICEYILGTILGMAGKSKDNTNSRLDLEDMGIRKHLHLIRDGDSYSAPHAPYTMTKTQKADFCDFLKSVKFPDGYASNLATCATADGCNLQGLKTHDCHILLQRIIPGAVRGIMPKDINEALAELGNFFQQLCAKTLNLDVLERLKANIPIILCKLEKIFSPSFFDVMLHLAVHLPKEAILRGPVQYGWMYPIERRLLTLKRFVRNKTRPEGSIAEAYVAAECLTICSKYFGDDVETRHNREGRNRERVAIVKKDLSVFQHGVDLLGAPSLTYLEHDYKKMITKLRYVDRQDINDELFALSCEPDLRVRIYSACLVNGVRFHTVDREKNRRTQNSGIMVEGTHDNQEIDFYGSLKEIIELRYNADSSGDRMVVLFRCDWFDTHGKKFRMKEDGFFKSINHGFSLTFARGSLNMSVCENQFFRAVLLNGPHGKMSRFSHADRVTTRTQSKMVLVEENHFCSIGSSRGTRYFMENDICGHEGDLHGLLRPNAI</sequence>
<dbReference type="EMBL" id="DP000011">
    <property type="protein sequence ID" value="ABA98676.1"/>
    <property type="molecule type" value="Genomic_DNA"/>
</dbReference>
<evidence type="ECO:0000259" key="3">
    <source>
        <dbReference type="Pfam" id="PF13952"/>
    </source>
</evidence>
<reference evidence="5" key="1">
    <citation type="journal article" date="2005" name="BMC Biol.">
        <title>The sequence of rice chromosomes 11 and 12, rich in disease resistance genes and recent gene duplications.</title>
        <authorList>
            <consortium name="The rice chromosomes 11 and 12 sequencing consortia"/>
        </authorList>
    </citation>
    <scope>NUCLEOTIDE SEQUENCE [LARGE SCALE GENOMIC DNA]</scope>
</reference>
<feature type="transmembrane region" description="Helical" evidence="2">
    <location>
        <begin position="26"/>
        <end position="47"/>
    </location>
</feature>